<dbReference type="EMBL" id="BAAALV010000002">
    <property type="protein sequence ID" value="GAA1905697.1"/>
    <property type="molecule type" value="Genomic_DNA"/>
</dbReference>
<name>A0ABN2NWT1_9MICC</name>
<organism evidence="2 3">
    <name type="scientific">Arthrobacter gandavensis</name>
    <dbReference type="NCBI Taxonomy" id="169960"/>
    <lineage>
        <taxon>Bacteria</taxon>
        <taxon>Bacillati</taxon>
        <taxon>Actinomycetota</taxon>
        <taxon>Actinomycetes</taxon>
        <taxon>Micrococcales</taxon>
        <taxon>Micrococcaceae</taxon>
        <taxon>Arthrobacter</taxon>
    </lineage>
</organism>
<accession>A0ABN2NWT1</accession>
<proteinExistence type="predicted"/>
<evidence type="ECO:0008006" key="4">
    <source>
        <dbReference type="Google" id="ProtNLM"/>
    </source>
</evidence>
<keyword evidence="3" id="KW-1185">Reference proteome</keyword>
<feature type="region of interest" description="Disordered" evidence="1">
    <location>
        <begin position="1"/>
        <end position="47"/>
    </location>
</feature>
<dbReference type="Proteomes" id="UP001500784">
    <property type="component" value="Unassembled WGS sequence"/>
</dbReference>
<gene>
    <name evidence="2" type="ORF">GCM10009688_07130</name>
</gene>
<evidence type="ECO:0000256" key="1">
    <source>
        <dbReference type="SAM" id="MobiDB-lite"/>
    </source>
</evidence>
<evidence type="ECO:0000313" key="2">
    <source>
        <dbReference type="EMBL" id="GAA1905697.1"/>
    </source>
</evidence>
<sequence>MENGFDSEDRREYSQDMTESNASVPRHHKPKLYAPMDFANHPGGADPARVSEAAHLAAQALVHHGRESDDPEVTRRLVELADQQGLEAVAEIWATSPARSLPGALWRLYALRAAVQQNPEKVAAFYAAGMEAAQVSRVVSGVAEPMGAEEVRAMADTILSGAFEGEFDVALERFAAFCRVVALGETHHADSAEAASSARATELTRNARQLVLTAEDLEHSAEAWRRGELD</sequence>
<reference evidence="2 3" key="1">
    <citation type="journal article" date="2019" name="Int. J. Syst. Evol. Microbiol.">
        <title>The Global Catalogue of Microorganisms (GCM) 10K type strain sequencing project: providing services to taxonomists for standard genome sequencing and annotation.</title>
        <authorList>
            <consortium name="The Broad Institute Genomics Platform"/>
            <consortium name="The Broad Institute Genome Sequencing Center for Infectious Disease"/>
            <person name="Wu L."/>
            <person name="Ma J."/>
        </authorList>
    </citation>
    <scope>NUCLEOTIDE SEQUENCE [LARGE SCALE GENOMIC DNA]</scope>
    <source>
        <strain evidence="2 3">JCM 13316</strain>
    </source>
</reference>
<evidence type="ECO:0000313" key="3">
    <source>
        <dbReference type="Proteomes" id="UP001500784"/>
    </source>
</evidence>
<protein>
    <recommendedName>
        <fullName evidence="4">DNA-directed RNA polymerase subunit beta</fullName>
    </recommendedName>
</protein>
<comment type="caution">
    <text evidence="2">The sequence shown here is derived from an EMBL/GenBank/DDBJ whole genome shotgun (WGS) entry which is preliminary data.</text>
</comment>